<dbReference type="InterPro" id="IPR006016">
    <property type="entry name" value="UspA"/>
</dbReference>
<reference evidence="5 6" key="1">
    <citation type="submission" date="2016-10" db="EMBL/GenBank/DDBJ databases">
        <authorList>
            <person name="Varghese N."/>
            <person name="Submissions S."/>
        </authorList>
    </citation>
    <scope>NUCLEOTIDE SEQUENCE [LARGE SCALE GENOMIC DNA]</scope>
    <source>
        <strain evidence="6">YIM D21,KCTC 23444,ACCC 10710</strain>
    </source>
</reference>
<dbReference type="PANTHER" id="PTHR46268">
    <property type="entry name" value="STRESS RESPONSE PROTEIN NHAX"/>
    <property type="match status" value="1"/>
</dbReference>
<accession>A0A1I1VQN2</accession>
<dbReference type="InterPro" id="IPR006015">
    <property type="entry name" value="Universal_stress_UspA"/>
</dbReference>
<dbReference type="Pfam" id="PF00582">
    <property type="entry name" value="Usp"/>
    <property type="match status" value="2"/>
</dbReference>
<feature type="domain" description="UspA" evidence="4">
    <location>
        <begin position="136"/>
        <end position="272"/>
    </location>
</feature>
<name>A0A1I1VQN2_9RHOB</name>
<keyword evidence="6" id="KW-1185">Reference proteome</keyword>
<feature type="domain" description="UspA" evidence="4">
    <location>
        <begin position="1"/>
        <end position="129"/>
    </location>
</feature>
<sequence>MRKILVCSDLSDRSHHALVRAAQLVRNHSASLIICSIVDDDLPPKMVDTLKRETAEGLTQACRSLGHDDAEIVVEVGEPVAAIMAIASRVDADMLVLGTHRHRPLWDLIYGTTMERLVHASRLPVLLVPNPVTAAYSRVLAGVDFSPASEAALRLANLIAASAKFTTFHAVNVPAPGWFGGASDSDEIRSLTKEAENQLSAWWQERELPEEIARPVVIPKSLPEAFREMRYEVKPDLVAIGAHGRSGFMQGSLGSFTEAIIRWQFCDVLVVRA</sequence>
<comment type="similarity">
    <text evidence="1">Belongs to the universal stress protein A family.</text>
</comment>
<evidence type="ECO:0000313" key="5">
    <source>
        <dbReference type="EMBL" id="SFD82820.1"/>
    </source>
</evidence>
<dbReference type="Gene3D" id="3.40.50.620">
    <property type="entry name" value="HUPs"/>
    <property type="match status" value="2"/>
</dbReference>
<dbReference type="RefSeq" id="WP_188129619.1">
    <property type="nucleotide sequence ID" value="NZ_FOMS01000003.1"/>
</dbReference>
<dbReference type="AlphaFoldDB" id="A0A1I1VQN2"/>
<evidence type="ECO:0000256" key="2">
    <source>
        <dbReference type="ARBA" id="ARBA00022741"/>
    </source>
</evidence>
<gene>
    <name evidence="5" type="ORF">SAMN04515678_103225</name>
</gene>
<keyword evidence="2" id="KW-0547">Nucleotide-binding</keyword>
<evidence type="ECO:0000313" key="6">
    <source>
        <dbReference type="Proteomes" id="UP000325289"/>
    </source>
</evidence>
<dbReference type="SUPFAM" id="SSF52402">
    <property type="entry name" value="Adenine nucleotide alpha hydrolases-like"/>
    <property type="match status" value="2"/>
</dbReference>
<dbReference type="CDD" id="cd00293">
    <property type="entry name" value="USP-like"/>
    <property type="match status" value="2"/>
</dbReference>
<evidence type="ECO:0000256" key="1">
    <source>
        <dbReference type="ARBA" id="ARBA00008791"/>
    </source>
</evidence>
<dbReference type="GO" id="GO:0005524">
    <property type="term" value="F:ATP binding"/>
    <property type="evidence" value="ECO:0007669"/>
    <property type="project" value="UniProtKB-KW"/>
</dbReference>
<evidence type="ECO:0000256" key="3">
    <source>
        <dbReference type="ARBA" id="ARBA00022840"/>
    </source>
</evidence>
<dbReference type="PANTHER" id="PTHR46268:SF27">
    <property type="entry name" value="UNIVERSAL STRESS PROTEIN RV2623"/>
    <property type="match status" value="1"/>
</dbReference>
<keyword evidence="3" id="KW-0067">ATP-binding</keyword>
<dbReference type="InterPro" id="IPR014729">
    <property type="entry name" value="Rossmann-like_a/b/a_fold"/>
</dbReference>
<evidence type="ECO:0000259" key="4">
    <source>
        <dbReference type="Pfam" id="PF00582"/>
    </source>
</evidence>
<protein>
    <submittedName>
        <fullName evidence="5">Nucleotide-binding universal stress protein, UspA family</fullName>
    </submittedName>
</protein>
<proteinExistence type="inferred from homology"/>
<dbReference type="PRINTS" id="PR01438">
    <property type="entry name" value="UNVRSLSTRESS"/>
</dbReference>
<dbReference type="Proteomes" id="UP000325289">
    <property type="component" value="Unassembled WGS sequence"/>
</dbReference>
<dbReference type="EMBL" id="FOMS01000003">
    <property type="protein sequence ID" value="SFD82820.1"/>
    <property type="molecule type" value="Genomic_DNA"/>
</dbReference>
<organism evidence="5 6">
    <name type="scientific">Roseivivax sediminis</name>
    <dbReference type="NCBI Taxonomy" id="936889"/>
    <lineage>
        <taxon>Bacteria</taxon>
        <taxon>Pseudomonadati</taxon>
        <taxon>Pseudomonadota</taxon>
        <taxon>Alphaproteobacteria</taxon>
        <taxon>Rhodobacterales</taxon>
        <taxon>Roseobacteraceae</taxon>
        <taxon>Roseivivax</taxon>
    </lineage>
</organism>